<name>A0ACD3A4H0_9AGAR</name>
<protein>
    <submittedName>
        <fullName evidence="1">Uncharacterized protein</fullName>
    </submittedName>
</protein>
<proteinExistence type="predicted"/>
<dbReference type="EMBL" id="ML208757">
    <property type="protein sequence ID" value="TFK60576.1"/>
    <property type="molecule type" value="Genomic_DNA"/>
</dbReference>
<evidence type="ECO:0000313" key="2">
    <source>
        <dbReference type="Proteomes" id="UP000308600"/>
    </source>
</evidence>
<accession>A0ACD3A4H0</accession>
<gene>
    <name evidence="1" type="ORF">BDN72DRAFT_779234</name>
</gene>
<dbReference type="Proteomes" id="UP000308600">
    <property type="component" value="Unassembled WGS sequence"/>
</dbReference>
<keyword evidence="2" id="KW-1185">Reference proteome</keyword>
<reference evidence="1 2" key="1">
    <citation type="journal article" date="2019" name="Nat. Ecol. Evol.">
        <title>Megaphylogeny resolves global patterns of mushroom evolution.</title>
        <authorList>
            <person name="Varga T."/>
            <person name="Krizsan K."/>
            <person name="Foldi C."/>
            <person name="Dima B."/>
            <person name="Sanchez-Garcia M."/>
            <person name="Sanchez-Ramirez S."/>
            <person name="Szollosi G.J."/>
            <person name="Szarkandi J.G."/>
            <person name="Papp V."/>
            <person name="Albert L."/>
            <person name="Andreopoulos W."/>
            <person name="Angelini C."/>
            <person name="Antonin V."/>
            <person name="Barry K.W."/>
            <person name="Bougher N.L."/>
            <person name="Buchanan P."/>
            <person name="Buyck B."/>
            <person name="Bense V."/>
            <person name="Catcheside P."/>
            <person name="Chovatia M."/>
            <person name="Cooper J."/>
            <person name="Damon W."/>
            <person name="Desjardin D."/>
            <person name="Finy P."/>
            <person name="Geml J."/>
            <person name="Haridas S."/>
            <person name="Hughes K."/>
            <person name="Justo A."/>
            <person name="Karasinski D."/>
            <person name="Kautmanova I."/>
            <person name="Kiss B."/>
            <person name="Kocsube S."/>
            <person name="Kotiranta H."/>
            <person name="LaButti K.M."/>
            <person name="Lechner B.E."/>
            <person name="Liimatainen K."/>
            <person name="Lipzen A."/>
            <person name="Lukacs Z."/>
            <person name="Mihaltcheva S."/>
            <person name="Morgado L.N."/>
            <person name="Niskanen T."/>
            <person name="Noordeloos M.E."/>
            <person name="Ohm R.A."/>
            <person name="Ortiz-Santana B."/>
            <person name="Ovrebo C."/>
            <person name="Racz N."/>
            <person name="Riley R."/>
            <person name="Savchenko A."/>
            <person name="Shiryaev A."/>
            <person name="Soop K."/>
            <person name="Spirin V."/>
            <person name="Szebenyi C."/>
            <person name="Tomsovsky M."/>
            <person name="Tulloss R.E."/>
            <person name="Uehling J."/>
            <person name="Grigoriev I.V."/>
            <person name="Vagvolgyi C."/>
            <person name="Papp T."/>
            <person name="Martin F.M."/>
            <person name="Miettinen O."/>
            <person name="Hibbett D.S."/>
            <person name="Nagy L.G."/>
        </authorList>
    </citation>
    <scope>NUCLEOTIDE SEQUENCE [LARGE SCALE GENOMIC DNA]</scope>
    <source>
        <strain evidence="1 2">NL-1719</strain>
    </source>
</reference>
<evidence type="ECO:0000313" key="1">
    <source>
        <dbReference type="EMBL" id="TFK60576.1"/>
    </source>
</evidence>
<feature type="non-terminal residue" evidence="1">
    <location>
        <position position="133"/>
    </location>
</feature>
<sequence>MFSLNDRRFQEHYSFLFTVFNILQRRAVLKQTWFKVKQQRFARFVDDFENVQSMAAQRVIERLSRYDFSTPSDPEEKKVHSLMKEIQSLNAKVPGSSSSRTQMRREIQSLSMHLGMPSLFITINPADVYNPLV</sequence>
<organism evidence="1 2">
    <name type="scientific">Pluteus cervinus</name>
    <dbReference type="NCBI Taxonomy" id="181527"/>
    <lineage>
        <taxon>Eukaryota</taxon>
        <taxon>Fungi</taxon>
        <taxon>Dikarya</taxon>
        <taxon>Basidiomycota</taxon>
        <taxon>Agaricomycotina</taxon>
        <taxon>Agaricomycetes</taxon>
        <taxon>Agaricomycetidae</taxon>
        <taxon>Agaricales</taxon>
        <taxon>Pluteineae</taxon>
        <taxon>Pluteaceae</taxon>
        <taxon>Pluteus</taxon>
    </lineage>
</organism>